<evidence type="ECO:0000313" key="3">
    <source>
        <dbReference type="EnsemblProtists" id="EKX37641"/>
    </source>
</evidence>
<dbReference type="GO" id="GO:0007165">
    <property type="term" value="P:signal transduction"/>
    <property type="evidence" value="ECO:0007669"/>
    <property type="project" value="TreeGrafter"/>
</dbReference>
<dbReference type="OMA" id="CCETKDV"/>
<feature type="domain" description="Protein kinase" evidence="1">
    <location>
        <begin position="1"/>
        <end position="149"/>
    </location>
</feature>
<dbReference type="PROSITE" id="PS00108">
    <property type="entry name" value="PROTEIN_KINASE_ST"/>
    <property type="match status" value="1"/>
</dbReference>
<dbReference type="GO" id="GO:0005737">
    <property type="term" value="C:cytoplasm"/>
    <property type="evidence" value="ECO:0007669"/>
    <property type="project" value="TreeGrafter"/>
</dbReference>
<keyword evidence="4" id="KW-1185">Reference proteome</keyword>
<dbReference type="AlphaFoldDB" id="L1IMY3"/>
<dbReference type="RefSeq" id="XP_005824621.1">
    <property type="nucleotide sequence ID" value="XM_005824564.1"/>
</dbReference>
<name>L1IMY3_GUITC</name>
<organism evidence="2">
    <name type="scientific">Guillardia theta (strain CCMP2712)</name>
    <name type="common">Cryptophyte</name>
    <dbReference type="NCBI Taxonomy" id="905079"/>
    <lineage>
        <taxon>Eukaryota</taxon>
        <taxon>Cryptophyceae</taxon>
        <taxon>Pyrenomonadales</taxon>
        <taxon>Geminigeraceae</taxon>
        <taxon>Guillardia</taxon>
    </lineage>
</organism>
<dbReference type="SMART" id="SM00220">
    <property type="entry name" value="S_TKc"/>
    <property type="match status" value="1"/>
</dbReference>
<protein>
    <recommendedName>
        <fullName evidence="1">Protein kinase domain-containing protein</fullName>
    </recommendedName>
</protein>
<dbReference type="Gene3D" id="1.10.510.10">
    <property type="entry name" value="Transferase(Phosphotransferase) domain 1"/>
    <property type="match status" value="1"/>
</dbReference>
<dbReference type="Proteomes" id="UP000011087">
    <property type="component" value="Unassembled WGS sequence"/>
</dbReference>
<reference evidence="2 4" key="1">
    <citation type="journal article" date="2012" name="Nature">
        <title>Algal genomes reveal evolutionary mosaicism and the fate of nucleomorphs.</title>
        <authorList>
            <consortium name="DOE Joint Genome Institute"/>
            <person name="Curtis B.A."/>
            <person name="Tanifuji G."/>
            <person name="Burki F."/>
            <person name="Gruber A."/>
            <person name="Irimia M."/>
            <person name="Maruyama S."/>
            <person name="Arias M.C."/>
            <person name="Ball S.G."/>
            <person name="Gile G.H."/>
            <person name="Hirakawa Y."/>
            <person name="Hopkins J.F."/>
            <person name="Kuo A."/>
            <person name="Rensing S.A."/>
            <person name="Schmutz J."/>
            <person name="Symeonidi A."/>
            <person name="Elias M."/>
            <person name="Eveleigh R.J."/>
            <person name="Herman E.K."/>
            <person name="Klute M.J."/>
            <person name="Nakayama T."/>
            <person name="Obornik M."/>
            <person name="Reyes-Prieto A."/>
            <person name="Armbrust E.V."/>
            <person name="Aves S.J."/>
            <person name="Beiko R.G."/>
            <person name="Coutinho P."/>
            <person name="Dacks J.B."/>
            <person name="Durnford D.G."/>
            <person name="Fast N.M."/>
            <person name="Green B.R."/>
            <person name="Grisdale C.J."/>
            <person name="Hempel F."/>
            <person name="Henrissat B."/>
            <person name="Hoppner M.P."/>
            <person name="Ishida K."/>
            <person name="Kim E."/>
            <person name="Koreny L."/>
            <person name="Kroth P.G."/>
            <person name="Liu Y."/>
            <person name="Malik S.B."/>
            <person name="Maier U.G."/>
            <person name="McRose D."/>
            <person name="Mock T."/>
            <person name="Neilson J.A."/>
            <person name="Onodera N.T."/>
            <person name="Poole A.M."/>
            <person name="Pritham E.J."/>
            <person name="Richards T.A."/>
            <person name="Rocap G."/>
            <person name="Roy S.W."/>
            <person name="Sarai C."/>
            <person name="Schaack S."/>
            <person name="Shirato S."/>
            <person name="Slamovits C.H."/>
            <person name="Spencer D.F."/>
            <person name="Suzuki S."/>
            <person name="Worden A.Z."/>
            <person name="Zauner S."/>
            <person name="Barry K."/>
            <person name="Bell C."/>
            <person name="Bharti A.K."/>
            <person name="Crow J.A."/>
            <person name="Grimwood J."/>
            <person name="Kramer R."/>
            <person name="Lindquist E."/>
            <person name="Lucas S."/>
            <person name="Salamov A."/>
            <person name="McFadden G.I."/>
            <person name="Lane C.E."/>
            <person name="Keeling P.J."/>
            <person name="Gray M.W."/>
            <person name="Grigoriev I.V."/>
            <person name="Archibald J.M."/>
        </authorList>
    </citation>
    <scope>NUCLEOTIDE SEQUENCE</scope>
    <source>
        <strain evidence="2 4">CCMP2712</strain>
    </source>
</reference>
<proteinExistence type="predicted"/>
<dbReference type="STRING" id="905079.L1IMY3"/>
<dbReference type="InterPro" id="IPR001245">
    <property type="entry name" value="Ser-Thr/Tyr_kinase_cat_dom"/>
</dbReference>
<evidence type="ECO:0000259" key="1">
    <source>
        <dbReference type="PROSITE" id="PS50011"/>
    </source>
</evidence>
<dbReference type="GeneID" id="17294384"/>
<dbReference type="eggNOG" id="KOG0192">
    <property type="taxonomic scope" value="Eukaryota"/>
</dbReference>
<reference evidence="4" key="2">
    <citation type="submission" date="2012-11" db="EMBL/GenBank/DDBJ databases">
        <authorList>
            <person name="Kuo A."/>
            <person name="Curtis B.A."/>
            <person name="Tanifuji G."/>
            <person name="Burki F."/>
            <person name="Gruber A."/>
            <person name="Irimia M."/>
            <person name="Maruyama S."/>
            <person name="Arias M.C."/>
            <person name="Ball S.G."/>
            <person name="Gile G.H."/>
            <person name="Hirakawa Y."/>
            <person name="Hopkins J.F."/>
            <person name="Rensing S.A."/>
            <person name="Schmutz J."/>
            <person name="Symeonidi A."/>
            <person name="Elias M."/>
            <person name="Eveleigh R.J."/>
            <person name="Herman E.K."/>
            <person name="Klute M.J."/>
            <person name="Nakayama T."/>
            <person name="Obornik M."/>
            <person name="Reyes-Prieto A."/>
            <person name="Armbrust E.V."/>
            <person name="Aves S.J."/>
            <person name="Beiko R.G."/>
            <person name="Coutinho P."/>
            <person name="Dacks J.B."/>
            <person name="Durnford D.G."/>
            <person name="Fast N.M."/>
            <person name="Green B.R."/>
            <person name="Grisdale C."/>
            <person name="Hempe F."/>
            <person name="Henrissat B."/>
            <person name="Hoppner M.P."/>
            <person name="Ishida K.-I."/>
            <person name="Kim E."/>
            <person name="Koreny L."/>
            <person name="Kroth P.G."/>
            <person name="Liu Y."/>
            <person name="Malik S.-B."/>
            <person name="Maier U.G."/>
            <person name="McRose D."/>
            <person name="Mock T."/>
            <person name="Neilson J.A."/>
            <person name="Onodera N.T."/>
            <person name="Poole A.M."/>
            <person name="Pritham E.J."/>
            <person name="Richards T.A."/>
            <person name="Rocap G."/>
            <person name="Roy S.W."/>
            <person name="Sarai C."/>
            <person name="Schaack S."/>
            <person name="Shirato S."/>
            <person name="Slamovits C.H."/>
            <person name="Spencer D.F."/>
            <person name="Suzuki S."/>
            <person name="Worden A.Z."/>
            <person name="Zauner S."/>
            <person name="Barry K."/>
            <person name="Bell C."/>
            <person name="Bharti A.K."/>
            <person name="Crow J.A."/>
            <person name="Grimwood J."/>
            <person name="Kramer R."/>
            <person name="Lindquist E."/>
            <person name="Lucas S."/>
            <person name="Salamov A."/>
            <person name="McFadden G.I."/>
            <person name="Lane C.E."/>
            <person name="Keeling P.J."/>
            <person name="Gray M.W."/>
            <person name="Grigoriev I.V."/>
            <person name="Archibald J.M."/>
        </authorList>
    </citation>
    <scope>NUCLEOTIDE SEQUENCE</scope>
    <source>
        <strain evidence="4">CCMP2712</strain>
    </source>
</reference>
<dbReference type="PANTHER" id="PTHR23257">
    <property type="entry name" value="SERINE-THREONINE PROTEIN KINASE"/>
    <property type="match status" value="1"/>
</dbReference>
<accession>L1IMY3</accession>
<dbReference type="InterPro" id="IPR050167">
    <property type="entry name" value="Ser_Thr_protein_kinase"/>
</dbReference>
<dbReference type="PaxDb" id="55529-EKX37641"/>
<dbReference type="GO" id="GO:0004672">
    <property type="term" value="F:protein kinase activity"/>
    <property type="evidence" value="ECO:0007669"/>
    <property type="project" value="InterPro"/>
</dbReference>
<sequence>MQQVHSKGLIHRDLKPSNCIILDTSPPSVKLVDFGLACTVHGEYMTAEEQDGAGTPAYQAPEVLKKEACGLPSDVYSFGIIVWELLSGRIPYEGISLEEMKSAVIAGKRLPVRPTWNRDLVMMMISCWEPEGQRRPTFSALIARISALIAEVVSPMLLWWMQPDLLAGTSIGANAVNWSSLMDALVPMTIMAGHVGSTTNGGGVLGNMEEL</sequence>
<dbReference type="InterPro" id="IPR008271">
    <property type="entry name" value="Ser/Thr_kinase_AS"/>
</dbReference>
<dbReference type="OrthoDB" id="28230at2759"/>
<dbReference type="InterPro" id="IPR000719">
    <property type="entry name" value="Prot_kinase_dom"/>
</dbReference>
<reference evidence="3" key="3">
    <citation type="submission" date="2016-03" db="UniProtKB">
        <authorList>
            <consortium name="EnsemblProtists"/>
        </authorList>
    </citation>
    <scope>IDENTIFICATION</scope>
</reference>
<dbReference type="KEGG" id="gtt:GUITHDRAFT_154940"/>
<dbReference type="SUPFAM" id="SSF56112">
    <property type="entry name" value="Protein kinase-like (PK-like)"/>
    <property type="match status" value="1"/>
</dbReference>
<dbReference type="GO" id="GO:0005524">
    <property type="term" value="F:ATP binding"/>
    <property type="evidence" value="ECO:0007669"/>
    <property type="project" value="InterPro"/>
</dbReference>
<dbReference type="HOGENOM" id="CLU_1306927_0_0_1"/>
<evidence type="ECO:0000313" key="4">
    <source>
        <dbReference type="Proteomes" id="UP000011087"/>
    </source>
</evidence>
<dbReference type="PROSITE" id="PS50011">
    <property type="entry name" value="PROTEIN_KINASE_DOM"/>
    <property type="match status" value="1"/>
</dbReference>
<dbReference type="PRINTS" id="PR00109">
    <property type="entry name" value="TYRKINASE"/>
</dbReference>
<dbReference type="Pfam" id="PF07714">
    <property type="entry name" value="PK_Tyr_Ser-Thr"/>
    <property type="match status" value="1"/>
</dbReference>
<gene>
    <name evidence="2" type="ORF">GUITHDRAFT_154940</name>
</gene>
<dbReference type="EMBL" id="JH993057">
    <property type="protein sequence ID" value="EKX37641.1"/>
    <property type="molecule type" value="Genomic_DNA"/>
</dbReference>
<dbReference type="EnsemblProtists" id="EKX37641">
    <property type="protein sequence ID" value="EKX37641"/>
    <property type="gene ID" value="GUITHDRAFT_154940"/>
</dbReference>
<dbReference type="InterPro" id="IPR011009">
    <property type="entry name" value="Kinase-like_dom_sf"/>
</dbReference>
<evidence type="ECO:0000313" key="2">
    <source>
        <dbReference type="EMBL" id="EKX37641.1"/>
    </source>
</evidence>